<dbReference type="Proteomes" id="UP000319516">
    <property type="component" value="Unassembled WGS sequence"/>
</dbReference>
<feature type="transmembrane region" description="Helical" evidence="1">
    <location>
        <begin position="73"/>
        <end position="92"/>
    </location>
</feature>
<dbReference type="AlphaFoldDB" id="A0A542YQ49"/>
<organism evidence="2 3">
    <name type="scientific">Ornithinicoccus hortensis</name>
    <dbReference type="NCBI Taxonomy" id="82346"/>
    <lineage>
        <taxon>Bacteria</taxon>
        <taxon>Bacillati</taxon>
        <taxon>Actinomycetota</taxon>
        <taxon>Actinomycetes</taxon>
        <taxon>Micrococcales</taxon>
        <taxon>Intrasporangiaceae</taxon>
        <taxon>Ornithinicoccus</taxon>
    </lineage>
</organism>
<feature type="transmembrane region" description="Helical" evidence="1">
    <location>
        <begin position="36"/>
        <end position="52"/>
    </location>
</feature>
<feature type="transmembrane region" description="Helical" evidence="1">
    <location>
        <begin position="226"/>
        <end position="244"/>
    </location>
</feature>
<feature type="transmembrane region" description="Helical" evidence="1">
    <location>
        <begin position="156"/>
        <end position="175"/>
    </location>
</feature>
<name>A0A542YQ49_9MICO</name>
<evidence type="ECO:0000256" key="1">
    <source>
        <dbReference type="SAM" id="Phobius"/>
    </source>
</evidence>
<keyword evidence="1" id="KW-1133">Transmembrane helix</keyword>
<dbReference type="GO" id="GO:0005886">
    <property type="term" value="C:plasma membrane"/>
    <property type="evidence" value="ECO:0007669"/>
    <property type="project" value="TreeGrafter"/>
</dbReference>
<evidence type="ECO:0000313" key="3">
    <source>
        <dbReference type="Proteomes" id="UP000319516"/>
    </source>
</evidence>
<keyword evidence="1" id="KW-0472">Membrane</keyword>
<keyword evidence="1" id="KW-0812">Transmembrane</keyword>
<dbReference type="Pfam" id="PF04657">
    <property type="entry name" value="DMT_YdcZ"/>
    <property type="match status" value="2"/>
</dbReference>
<dbReference type="EMBL" id="VFOP01000001">
    <property type="protein sequence ID" value="TQL50233.1"/>
    <property type="molecule type" value="Genomic_DNA"/>
</dbReference>
<feature type="transmembrane region" description="Helical" evidence="1">
    <location>
        <begin position="251"/>
        <end position="274"/>
    </location>
</feature>
<keyword evidence="3" id="KW-1185">Reference proteome</keyword>
<protein>
    <submittedName>
        <fullName evidence="2">Transporter family-2 protein</fullName>
    </submittedName>
</protein>
<dbReference type="PANTHER" id="PTHR34821">
    <property type="entry name" value="INNER MEMBRANE PROTEIN YDCZ"/>
    <property type="match status" value="1"/>
</dbReference>
<sequence length="313" mass="31566">MFLALLAAFTCGALLAIQSRIHGILAGGIGTFQTAWWSFGSGALLLCLFLLAPRYREHVARIPAALRSGGLRWWQLLGGVCGGLLVAVQAYAVPLVGVAAFLIAIVGGQVVSALLVDKWGLGPAGAKALSTARVLAAAVAATGVAIAATAGGNGGGTFGVVPVALAFVIGLGSAVQQAFNGQVGVAARDSLVTAHLNFATGLLTLLVVGAVAVLRAGPPDPSGQPWWVWVGGILGICYIALAAWAVRHIGILLFGLVTITSQMSIALALDLAVAETRALIGPQLLIGIGLTVLAACGAALAANRERRPLPAAR</sequence>
<feature type="transmembrane region" description="Helical" evidence="1">
    <location>
        <begin position="196"/>
        <end position="214"/>
    </location>
</feature>
<dbReference type="InterPro" id="IPR006750">
    <property type="entry name" value="YdcZ"/>
</dbReference>
<proteinExistence type="predicted"/>
<feature type="transmembrane region" description="Helical" evidence="1">
    <location>
        <begin position="98"/>
        <end position="116"/>
    </location>
</feature>
<feature type="transmembrane region" description="Helical" evidence="1">
    <location>
        <begin position="128"/>
        <end position="150"/>
    </location>
</feature>
<evidence type="ECO:0000313" key="2">
    <source>
        <dbReference type="EMBL" id="TQL50233.1"/>
    </source>
</evidence>
<dbReference type="PANTHER" id="PTHR34821:SF2">
    <property type="entry name" value="INNER MEMBRANE PROTEIN YDCZ"/>
    <property type="match status" value="1"/>
</dbReference>
<reference evidence="2 3" key="1">
    <citation type="submission" date="2019-06" db="EMBL/GenBank/DDBJ databases">
        <title>Sequencing the genomes of 1000 actinobacteria strains.</title>
        <authorList>
            <person name="Klenk H.-P."/>
        </authorList>
    </citation>
    <scope>NUCLEOTIDE SEQUENCE [LARGE SCALE GENOMIC DNA]</scope>
    <source>
        <strain evidence="2 3">DSM 12335</strain>
    </source>
</reference>
<comment type="caution">
    <text evidence="2">The sequence shown here is derived from an EMBL/GenBank/DDBJ whole genome shotgun (WGS) entry which is preliminary data.</text>
</comment>
<gene>
    <name evidence="2" type="ORF">FB467_1337</name>
</gene>
<accession>A0A542YQ49</accession>
<feature type="transmembrane region" description="Helical" evidence="1">
    <location>
        <begin position="280"/>
        <end position="303"/>
    </location>
</feature>